<reference evidence="1 2" key="1">
    <citation type="submission" date="2019-02" db="EMBL/GenBank/DDBJ databases">
        <title>Deep-cultivation of Planctomycetes and their phenomic and genomic characterization uncovers novel biology.</title>
        <authorList>
            <person name="Wiegand S."/>
            <person name="Jogler M."/>
            <person name="Boedeker C."/>
            <person name="Pinto D."/>
            <person name="Vollmers J."/>
            <person name="Rivas-Marin E."/>
            <person name="Kohn T."/>
            <person name="Peeters S.H."/>
            <person name="Heuer A."/>
            <person name="Rast P."/>
            <person name="Oberbeckmann S."/>
            <person name="Bunk B."/>
            <person name="Jeske O."/>
            <person name="Meyerdierks A."/>
            <person name="Storesund J.E."/>
            <person name="Kallscheuer N."/>
            <person name="Luecker S."/>
            <person name="Lage O.M."/>
            <person name="Pohl T."/>
            <person name="Merkel B.J."/>
            <person name="Hornburger P."/>
            <person name="Mueller R.-W."/>
            <person name="Bruemmer F."/>
            <person name="Labrenz M."/>
            <person name="Spormann A.M."/>
            <person name="Op den Camp H."/>
            <person name="Overmann J."/>
            <person name="Amann R."/>
            <person name="Jetten M.S.M."/>
            <person name="Mascher T."/>
            <person name="Medema M.H."/>
            <person name="Devos D.P."/>
            <person name="Kaster A.-K."/>
            <person name="Ovreas L."/>
            <person name="Rohde M."/>
            <person name="Galperin M.Y."/>
            <person name="Jogler C."/>
        </authorList>
    </citation>
    <scope>NUCLEOTIDE SEQUENCE [LARGE SCALE GENOMIC DNA]</scope>
    <source>
        <strain evidence="1 2">Pla133</strain>
    </source>
</reference>
<name>A0A518BE73_9BACT</name>
<keyword evidence="2" id="KW-1185">Reference proteome</keyword>
<dbReference type="AlphaFoldDB" id="A0A518BE73"/>
<dbReference type="Proteomes" id="UP000316921">
    <property type="component" value="Chromosome"/>
</dbReference>
<evidence type="ECO:0000313" key="2">
    <source>
        <dbReference type="Proteomes" id="UP000316921"/>
    </source>
</evidence>
<organism evidence="1 2">
    <name type="scientific">Engelhardtia mirabilis</name>
    <dbReference type="NCBI Taxonomy" id="2528011"/>
    <lineage>
        <taxon>Bacteria</taxon>
        <taxon>Pseudomonadati</taxon>
        <taxon>Planctomycetota</taxon>
        <taxon>Planctomycetia</taxon>
        <taxon>Planctomycetia incertae sedis</taxon>
        <taxon>Engelhardtia</taxon>
    </lineage>
</organism>
<dbReference type="KEGG" id="pbap:Pla133_03490"/>
<accession>A0A518BE73</accession>
<evidence type="ECO:0000313" key="1">
    <source>
        <dbReference type="EMBL" id="QDU65285.1"/>
    </source>
</evidence>
<dbReference type="EMBL" id="CP036287">
    <property type="protein sequence ID" value="QDU65285.1"/>
    <property type="molecule type" value="Genomic_DNA"/>
</dbReference>
<proteinExistence type="predicted"/>
<protein>
    <submittedName>
        <fullName evidence="1">Uncharacterized protein</fullName>
    </submittedName>
</protein>
<sequence length="91" mass="9806">MPLWVLEAEGGARIECHVPAHAWSKDSIRHEALGRSLALYRIVFGQPRQDGRLAFAAKRVPAAVLAELVEELRVDLAPRGAGRRAAGGRGG</sequence>
<gene>
    <name evidence="1" type="ORF">Pla133_03490</name>
</gene>